<protein>
    <submittedName>
        <fullName evidence="3">DUF1735 domain-containing protein</fullName>
    </submittedName>
</protein>
<dbReference type="Proteomes" id="UP000823660">
    <property type="component" value="Unassembled WGS sequence"/>
</dbReference>
<keyword evidence="1" id="KW-0732">Signal</keyword>
<reference evidence="3" key="1">
    <citation type="submission" date="2020-10" db="EMBL/GenBank/DDBJ databases">
        <authorList>
            <person name="Gilroy R."/>
        </authorList>
    </citation>
    <scope>NUCLEOTIDE SEQUENCE</scope>
    <source>
        <strain evidence="3">B1-15692</strain>
    </source>
</reference>
<dbReference type="InterPro" id="IPR013728">
    <property type="entry name" value="BT_3987-like_N"/>
</dbReference>
<feature type="signal peptide" evidence="1">
    <location>
        <begin position="1"/>
        <end position="24"/>
    </location>
</feature>
<dbReference type="Gene3D" id="2.60.120.260">
    <property type="entry name" value="Galactose-binding domain-like"/>
    <property type="match status" value="1"/>
</dbReference>
<proteinExistence type="predicted"/>
<accession>A0A9D9I7F9</accession>
<gene>
    <name evidence="3" type="ORF">IAB99_02105</name>
</gene>
<dbReference type="InterPro" id="IPR008979">
    <property type="entry name" value="Galactose-bd-like_sf"/>
</dbReference>
<dbReference type="Gene3D" id="2.60.40.1740">
    <property type="entry name" value="hypothetical protein (bacova_03559)"/>
    <property type="match status" value="1"/>
</dbReference>
<reference evidence="3" key="2">
    <citation type="journal article" date="2021" name="PeerJ">
        <title>Extensive microbial diversity within the chicken gut microbiome revealed by metagenomics and culture.</title>
        <authorList>
            <person name="Gilroy R."/>
            <person name="Ravi A."/>
            <person name="Getino M."/>
            <person name="Pursley I."/>
            <person name="Horton D.L."/>
            <person name="Alikhan N.F."/>
            <person name="Baker D."/>
            <person name="Gharbi K."/>
            <person name="Hall N."/>
            <person name="Watson M."/>
            <person name="Adriaenssens E.M."/>
            <person name="Foster-Nyarko E."/>
            <person name="Jarju S."/>
            <person name="Secka A."/>
            <person name="Antonio M."/>
            <person name="Oren A."/>
            <person name="Chaudhuri R.R."/>
            <person name="La Ragione R."/>
            <person name="Hildebrand F."/>
            <person name="Pallen M.J."/>
        </authorList>
    </citation>
    <scope>NUCLEOTIDE SEQUENCE</scope>
    <source>
        <strain evidence="3">B1-15692</strain>
    </source>
</reference>
<evidence type="ECO:0000259" key="2">
    <source>
        <dbReference type="Pfam" id="PF08522"/>
    </source>
</evidence>
<name>A0A9D9I7F9_9BACT</name>
<organism evidence="3 4">
    <name type="scientific">Candidatus Cryptobacteroides faecipullorum</name>
    <dbReference type="NCBI Taxonomy" id="2840764"/>
    <lineage>
        <taxon>Bacteria</taxon>
        <taxon>Pseudomonadati</taxon>
        <taxon>Bacteroidota</taxon>
        <taxon>Bacteroidia</taxon>
        <taxon>Bacteroidales</taxon>
        <taxon>Candidatus Cryptobacteroides</taxon>
    </lineage>
</organism>
<dbReference type="Pfam" id="PF08522">
    <property type="entry name" value="BT_3987-like_N"/>
    <property type="match status" value="1"/>
</dbReference>
<dbReference type="EMBL" id="JADIMH010000011">
    <property type="protein sequence ID" value="MBO8466543.1"/>
    <property type="molecule type" value="Genomic_DNA"/>
</dbReference>
<dbReference type="SUPFAM" id="SSF49785">
    <property type="entry name" value="Galactose-binding domain-like"/>
    <property type="match status" value="1"/>
</dbReference>
<evidence type="ECO:0000313" key="4">
    <source>
        <dbReference type="Proteomes" id="UP000823660"/>
    </source>
</evidence>
<dbReference type="AlphaFoldDB" id="A0A9D9I7F9"/>
<comment type="caution">
    <text evidence="3">The sequence shown here is derived from an EMBL/GenBank/DDBJ whole genome shotgun (WGS) entry which is preliminary data.</text>
</comment>
<dbReference type="PROSITE" id="PS51257">
    <property type="entry name" value="PROKAR_LIPOPROTEIN"/>
    <property type="match status" value="1"/>
</dbReference>
<feature type="domain" description="BT-3987-like N-terminal" evidence="2">
    <location>
        <begin position="40"/>
        <end position="144"/>
    </location>
</feature>
<sequence length="353" mass="39436">MITDRCLRLTAAWLFLPAVLGTAASCSEDSSVQYDETAVLYIQNATDNPQMIELLEPQTLTVDLRACASTVSGSTLNISFKIDPAYVDVYNEAHGTDYKILPPEAYDMSASGVILPRYNEVSSTSVITLKSEGMGEDGPYILPVVFGQIKGSDNYTLADEGAVYYILLKKKVLPQPVEIDRSGWKIVYCSSEYEESNGGIRTGLSKDLIDGKPETYWTYNYKWPDEATKYAPFYIVIDMGEDISVRGVGYLSRQDKFGDPESGPRCPPKNIRVDLAPVLTTEDGMNNSDWIYSEEFTGLPFVMENTVYLSEIHRVRYVRFVYGMGYNGSISKEYKGGTLAEIYVQGNYEDILQ</sequence>
<feature type="chain" id="PRO_5038363635" evidence="1">
    <location>
        <begin position="25"/>
        <end position="353"/>
    </location>
</feature>
<evidence type="ECO:0000313" key="3">
    <source>
        <dbReference type="EMBL" id="MBO8466543.1"/>
    </source>
</evidence>
<evidence type="ECO:0000256" key="1">
    <source>
        <dbReference type="SAM" id="SignalP"/>
    </source>
</evidence>